<dbReference type="AlphaFoldDB" id="A0A8H9GU09"/>
<proteinExistence type="predicted"/>
<reference evidence="1" key="2">
    <citation type="submission" date="2020-09" db="EMBL/GenBank/DDBJ databases">
        <authorList>
            <person name="Sun Q."/>
            <person name="Zhou Y."/>
        </authorList>
    </citation>
    <scope>NUCLEOTIDE SEQUENCE</scope>
    <source>
        <strain evidence="1">CGMCC 4.7138</strain>
    </source>
</reference>
<comment type="caution">
    <text evidence="1">The sequence shown here is derived from an EMBL/GenBank/DDBJ whole genome shotgun (WGS) entry which is preliminary data.</text>
</comment>
<accession>A0A8H9GU09</accession>
<dbReference type="Proteomes" id="UP000653480">
    <property type="component" value="Unassembled WGS sequence"/>
</dbReference>
<sequence>MDCGVDRGRGFVWLVSKVLVCEVARSCVTALLHLRAVQQTTLVTGGNPTRA</sequence>
<evidence type="ECO:0000313" key="2">
    <source>
        <dbReference type="Proteomes" id="UP000653480"/>
    </source>
</evidence>
<dbReference type="EMBL" id="BMMN01000001">
    <property type="protein sequence ID" value="GGO00070.1"/>
    <property type="molecule type" value="Genomic_DNA"/>
</dbReference>
<name>A0A8H9GU09_9ACTN</name>
<reference evidence="1" key="1">
    <citation type="journal article" date="2014" name="Int. J. Syst. Evol. Microbiol.">
        <title>Complete genome sequence of Corynebacterium casei LMG S-19264T (=DSM 44701T), isolated from a smear-ripened cheese.</title>
        <authorList>
            <consortium name="US DOE Joint Genome Institute (JGI-PGF)"/>
            <person name="Walter F."/>
            <person name="Albersmeier A."/>
            <person name="Kalinowski J."/>
            <person name="Ruckert C."/>
        </authorList>
    </citation>
    <scope>NUCLEOTIDE SEQUENCE</scope>
    <source>
        <strain evidence="1">CGMCC 4.7138</strain>
    </source>
</reference>
<protein>
    <submittedName>
        <fullName evidence="1">Uncharacterized protein</fullName>
    </submittedName>
</protein>
<organism evidence="1 2">
    <name type="scientific">Microbispora bryophytorum</name>
    <dbReference type="NCBI Taxonomy" id="1460882"/>
    <lineage>
        <taxon>Bacteria</taxon>
        <taxon>Bacillati</taxon>
        <taxon>Actinomycetota</taxon>
        <taxon>Actinomycetes</taxon>
        <taxon>Streptosporangiales</taxon>
        <taxon>Streptosporangiaceae</taxon>
        <taxon>Microbispora</taxon>
    </lineage>
</organism>
<keyword evidence="2" id="KW-1185">Reference proteome</keyword>
<evidence type="ECO:0000313" key="1">
    <source>
        <dbReference type="EMBL" id="GGO00070.1"/>
    </source>
</evidence>
<gene>
    <name evidence="1" type="ORF">GCM10011574_06330</name>
</gene>